<proteinExistence type="inferred from homology"/>
<dbReference type="AlphaFoldDB" id="A0A4T0EKA1"/>
<name>A0A4T0EKA1_WALIC</name>
<dbReference type="Pfam" id="PF02696">
    <property type="entry name" value="SelO"/>
    <property type="match status" value="1"/>
</dbReference>
<evidence type="ECO:0000256" key="6">
    <source>
        <dbReference type="ARBA" id="ARBA00022741"/>
    </source>
</evidence>
<dbReference type="Proteomes" id="UP000306954">
    <property type="component" value="Unassembled WGS sequence"/>
</dbReference>
<keyword evidence="3" id="KW-0808">Transferase</keyword>
<dbReference type="OrthoDB" id="10254721at2759"/>
<dbReference type="InterPro" id="IPR003846">
    <property type="entry name" value="SelO"/>
</dbReference>
<evidence type="ECO:0000313" key="11">
    <source>
        <dbReference type="Proteomes" id="UP000306954"/>
    </source>
</evidence>
<dbReference type="GO" id="GO:0005524">
    <property type="term" value="F:ATP binding"/>
    <property type="evidence" value="ECO:0007669"/>
    <property type="project" value="UniProtKB-KW"/>
</dbReference>
<evidence type="ECO:0000256" key="8">
    <source>
        <dbReference type="ARBA" id="ARBA00022842"/>
    </source>
</evidence>
<evidence type="ECO:0000256" key="5">
    <source>
        <dbReference type="ARBA" id="ARBA00022723"/>
    </source>
</evidence>
<reference evidence="10 11" key="1">
    <citation type="submission" date="2019-03" db="EMBL/GenBank/DDBJ databases">
        <title>Sequencing 23 genomes of Wallemia ichthyophaga.</title>
        <authorList>
            <person name="Gostincar C."/>
        </authorList>
    </citation>
    <scope>NUCLEOTIDE SEQUENCE [LARGE SCALE GENOMIC DNA]</scope>
    <source>
        <strain evidence="10 11">EXF-8621</strain>
    </source>
</reference>
<gene>
    <name evidence="10" type="ORF">E3P90_01619</name>
</gene>
<comment type="caution">
    <text evidence="10">The sequence shown here is derived from an EMBL/GenBank/DDBJ whole genome shotgun (WGS) entry which is preliminary data.</text>
</comment>
<evidence type="ECO:0000256" key="7">
    <source>
        <dbReference type="ARBA" id="ARBA00022840"/>
    </source>
</evidence>
<evidence type="ECO:0000256" key="4">
    <source>
        <dbReference type="ARBA" id="ARBA00022695"/>
    </source>
</evidence>
<dbReference type="EMBL" id="SPOF01000014">
    <property type="protein sequence ID" value="TIB13500.1"/>
    <property type="molecule type" value="Genomic_DNA"/>
</dbReference>
<dbReference type="GO" id="GO:0046872">
    <property type="term" value="F:metal ion binding"/>
    <property type="evidence" value="ECO:0007669"/>
    <property type="project" value="UniProtKB-KW"/>
</dbReference>
<keyword evidence="6" id="KW-0547">Nucleotide-binding</keyword>
<evidence type="ECO:0000256" key="9">
    <source>
        <dbReference type="ARBA" id="ARBA00031547"/>
    </source>
</evidence>
<dbReference type="GO" id="GO:0070733">
    <property type="term" value="F:AMPylase activity"/>
    <property type="evidence" value="ECO:0007669"/>
    <property type="project" value="TreeGrafter"/>
</dbReference>
<comment type="cofactor">
    <cofactor evidence="1">
        <name>Mg(2+)</name>
        <dbReference type="ChEBI" id="CHEBI:18420"/>
    </cofactor>
</comment>
<keyword evidence="5" id="KW-0479">Metal-binding</keyword>
<evidence type="ECO:0000256" key="1">
    <source>
        <dbReference type="ARBA" id="ARBA00001946"/>
    </source>
</evidence>
<keyword evidence="4" id="KW-0548">Nucleotidyltransferase</keyword>
<sequence>MAITARELLPHNTFKGFKRLLVPFGYNYKETTGQSDALDSATKHPYNVIKTSKLAHSQHLPSFDLDYDLLSGNKIIKNENFHPYSLAYAGSLWTSHQFGFFAGQLGDGRAITVLDTVDKYGPVQLQLKGAGLTPFSRFGDGYAVLRSSVREFLASEYMAVLDIPTTRALSLISLPQLEVQRETVETGAIVSRLAPSWLRIGSFQLLNPPQSSYFGLKRDWEIMSHLTHHVENDLFGNKLDFKGVILEVAMRNAVTVAKWQAVGFCHGVLNSDNISLLGLTLDYGPYAFMDIYNSAHICNHTDQAGFYSFKMQPSRVLWDVQQLLNSTAEVVGAEEEGVAITPTFALDSEGKESFDNLFRWRKKGLELSDEIDDVFKETFQSAYLHEMGLKLGIKDLTHAEHLDLVNVFLTMMQDQEVDYSATFRALSSSADENVVADRILAFKPVTSFLQDSAKDTWLGWLKTYFQRVETDIENGKWGDKEHAHEARLHSMRSHNPRFVLRQWVLEESIAKLQAGDQSTFDRVFEMSLKPFEAFSENTRDEQLTEEQLDEKRLCGLGDESLLGYQCSCSS</sequence>
<protein>
    <recommendedName>
        <fullName evidence="9">Selenoprotein O</fullName>
    </recommendedName>
</protein>
<keyword evidence="7" id="KW-0067">ATP-binding</keyword>
<keyword evidence="8" id="KW-0460">Magnesium</keyword>
<evidence type="ECO:0000256" key="2">
    <source>
        <dbReference type="ARBA" id="ARBA00009747"/>
    </source>
</evidence>
<dbReference type="PANTHER" id="PTHR32057">
    <property type="entry name" value="PROTEIN ADENYLYLTRANSFERASE SELO, MITOCHONDRIAL"/>
    <property type="match status" value="1"/>
</dbReference>
<evidence type="ECO:0000313" key="10">
    <source>
        <dbReference type="EMBL" id="TIB13500.1"/>
    </source>
</evidence>
<comment type="similarity">
    <text evidence="2">Belongs to the SELO family.</text>
</comment>
<dbReference type="GO" id="GO:0005739">
    <property type="term" value="C:mitochondrion"/>
    <property type="evidence" value="ECO:0007669"/>
    <property type="project" value="TreeGrafter"/>
</dbReference>
<organism evidence="10 11">
    <name type="scientific">Wallemia ichthyophaga</name>
    <dbReference type="NCBI Taxonomy" id="245174"/>
    <lineage>
        <taxon>Eukaryota</taxon>
        <taxon>Fungi</taxon>
        <taxon>Dikarya</taxon>
        <taxon>Basidiomycota</taxon>
        <taxon>Wallemiomycotina</taxon>
        <taxon>Wallemiomycetes</taxon>
        <taxon>Wallemiales</taxon>
        <taxon>Wallemiaceae</taxon>
        <taxon>Wallemia</taxon>
    </lineage>
</organism>
<evidence type="ECO:0000256" key="3">
    <source>
        <dbReference type="ARBA" id="ARBA00022679"/>
    </source>
</evidence>
<accession>A0A4T0EKA1</accession>
<dbReference type="PANTHER" id="PTHR32057:SF14">
    <property type="entry name" value="PROTEIN ADENYLYLTRANSFERASE SELO, MITOCHONDRIAL"/>
    <property type="match status" value="1"/>
</dbReference>